<organism evidence="1">
    <name type="scientific">Pseudomonas aeruginosa</name>
    <dbReference type="NCBI Taxonomy" id="287"/>
    <lineage>
        <taxon>Bacteria</taxon>
        <taxon>Pseudomonadati</taxon>
        <taxon>Pseudomonadota</taxon>
        <taxon>Gammaproteobacteria</taxon>
        <taxon>Pseudomonadales</taxon>
        <taxon>Pseudomonadaceae</taxon>
        <taxon>Pseudomonas</taxon>
    </lineage>
</organism>
<evidence type="ECO:0000313" key="1">
    <source>
        <dbReference type="EMBL" id="ALI58897.1"/>
    </source>
</evidence>
<reference evidence="1" key="1">
    <citation type="submission" date="2015-08" db="EMBL/GenBank/DDBJ databases">
        <title>Pseudomonas aeruginosa strain CCBH4851 chromosome region.</title>
        <authorList>
            <person name="Silveira M.C."/>
            <person name="Carvalho-Assef A.P.D."/>
            <person name="Albano R.M."/>
        </authorList>
    </citation>
    <scope>NUCLEOTIDE SEQUENCE</scope>
    <source>
        <strain evidence="1">CCBH4851</strain>
    </source>
</reference>
<dbReference type="AlphaFoldDB" id="A0A0P0AJ80"/>
<dbReference type="PATRIC" id="fig|287.2966.peg.2780"/>
<accession>A0A0P0AJ80</accession>
<gene>
    <name evidence="1" type="ORF">CCBH4851_00193</name>
</gene>
<sequence length="137" mass="15520">MLDRYLAAVYEDGGRELPRVDCWGLTRLARHELYGMPMLSSFGEVRHTSPRHFQRAYQRQVQAALEECEPFAGAIAAGMDGAVCVHVALVVAREGRLQVLEINPGSGARLVRLQDFLENFTRVIFYRDRILREQVGS</sequence>
<protein>
    <submittedName>
        <fullName evidence="1">Uncharacterized protein</fullName>
    </submittedName>
</protein>
<dbReference type="RefSeq" id="WP_019727198.1">
    <property type="nucleotide sequence ID" value="NZ_CBDDSE010000001.1"/>
</dbReference>
<proteinExistence type="predicted"/>
<dbReference type="EMBL" id="KT454971">
    <property type="protein sequence ID" value="ALI58897.1"/>
    <property type="molecule type" value="Genomic_DNA"/>
</dbReference>
<name>A0A0P0AJ80_PSEAI</name>